<dbReference type="InterPro" id="IPR010228">
    <property type="entry name" value="NADH_UbQ_OxRdtase_Gsu"/>
</dbReference>
<dbReference type="InterPro" id="IPR006657">
    <property type="entry name" value="MoPterin_dinucl-bd_dom"/>
</dbReference>
<dbReference type="SUPFAM" id="SSF50692">
    <property type="entry name" value="ADC-like"/>
    <property type="match status" value="1"/>
</dbReference>
<dbReference type="EC" id="7.1.1.-" evidence="13"/>
<dbReference type="CDD" id="cd00207">
    <property type="entry name" value="fer2"/>
    <property type="match status" value="1"/>
</dbReference>
<comment type="cofactor">
    <cofactor evidence="13">
        <name>[2Fe-2S] cluster</name>
        <dbReference type="ChEBI" id="CHEBI:190135"/>
    </cofactor>
    <text evidence="13">Binds 1 [2Fe-2S] cluster per subunit.</text>
</comment>
<dbReference type="Gene3D" id="3.30.70.20">
    <property type="match status" value="1"/>
</dbReference>
<evidence type="ECO:0000256" key="2">
    <source>
        <dbReference type="ARBA" id="ARBA00005404"/>
    </source>
</evidence>
<dbReference type="InterPro" id="IPR050123">
    <property type="entry name" value="Prok_molybdopt-oxidoreductase"/>
</dbReference>
<comment type="function">
    <text evidence="13">NDH-1 shuttles electrons from NADH, via FMN and iron-sulfur (Fe-S) centers, to quinones in the respiratory chain. Couples the redox reaction to proton translocation (for every two electrons transferred, four hydrogen ions are translocated across the cytoplasmic membrane), and thus conserves the redox energy in a proton gradient.</text>
</comment>
<dbReference type="GO" id="GO:0048038">
    <property type="term" value="F:quinone binding"/>
    <property type="evidence" value="ECO:0007669"/>
    <property type="project" value="UniProtKB-UniRule"/>
</dbReference>
<dbReference type="InterPro" id="IPR006963">
    <property type="entry name" value="Mopterin_OxRdtase_4Fe-4S_dom"/>
</dbReference>
<evidence type="ECO:0000259" key="15">
    <source>
        <dbReference type="PROSITE" id="PS51839"/>
    </source>
</evidence>
<dbReference type="PROSITE" id="PS00643">
    <property type="entry name" value="COMPLEX1_75K_3"/>
    <property type="match status" value="1"/>
</dbReference>
<dbReference type="InterPro" id="IPR019574">
    <property type="entry name" value="NADH_UbQ_OxRdtase_Gsu_4Fe4S-bd"/>
</dbReference>
<dbReference type="AlphaFoldDB" id="A0A2P1PR51"/>
<evidence type="ECO:0000256" key="12">
    <source>
        <dbReference type="ARBA" id="ARBA00047712"/>
    </source>
</evidence>
<proteinExistence type="inferred from homology"/>
<evidence type="ECO:0000256" key="4">
    <source>
        <dbReference type="ARBA" id="ARBA00022714"/>
    </source>
</evidence>
<evidence type="ECO:0000256" key="13">
    <source>
        <dbReference type="RuleBase" id="RU003525"/>
    </source>
</evidence>
<evidence type="ECO:0000256" key="7">
    <source>
        <dbReference type="ARBA" id="ARBA00022967"/>
    </source>
</evidence>
<keyword evidence="17" id="KW-1185">Reference proteome</keyword>
<dbReference type="FunFam" id="3.30.70.20:FF:000002">
    <property type="entry name" value="NADH-ubiquinone oxidoreductase 75 kDa subunit"/>
    <property type="match status" value="1"/>
</dbReference>
<dbReference type="GO" id="GO:0043546">
    <property type="term" value="F:molybdopterin cofactor binding"/>
    <property type="evidence" value="ECO:0007669"/>
    <property type="project" value="InterPro"/>
</dbReference>
<dbReference type="GO" id="GO:0051537">
    <property type="term" value="F:2 iron, 2 sulfur cluster binding"/>
    <property type="evidence" value="ECO:0007669"/>
    <property type="project" value="UniProtKB-UniRule"/>
</dbReference>
<keyword evidence="9 13" id="KW-0411">Iron-sulfur</keyword>
<protein>
    <recommendedName>
        <fullName evidence="13">NADH-quinone oxidoreductase</fullName>
        <ecNumber evidence="13">7.1.1.-</ecNumber>
    </recommendedName>
</protein>
<organism evidence="16 17">
    <name type="scientific">Ahniella affigens</name>
    <dbReference type="NCBI Taxonomy" id="2021234"/>
    <lineage>
        <taxon>Bacteria</taxon>
        <taxon>Pseudomonadati</taxon>
        <taxon>Pseudomonadota</taxon>
        <taxon>Gammaproteobacteria</taxon>
        <taxon>Lysobacterales</taxon>
        <taxon>Rhodanobacteraceae</taxon>
        <taxon>Ahniella</taxon>
    </lineage>
</organism>
<dbReference type="Gene3D" id="2.40.40.20">
    <property type="match status" value="1"/>
</dbReference>
<dbReference type="RefSeq" id="WP_106891238.1">
    <property type="nucleotide sequence ID" value="NZ_CP027860.1"/>
</dbReference>
<evidence type="ECO:0000256" key="10">
    <source>
        <dbReference type="ARBA" id="ARBA00023027"/>
    </source>
</evidence>
<comment type="cofactor">
    <cofactor evidence="1 13">
        <name>[4Fe-4S] cluster</name>
        <dbReference type="ChEBI" id="CHEBI:49883"/>
    </cofactor>
</comment>
<dbReference type="PANTHER" id="PTHR43105:SF13">
    <property type="entry name" value="NADH-UBIQUINONE OXIDOREDUCTASE 75 KDA SUBUNIT, MITOCHONDRIAL"/>
    <property type="match status" value="1"/>
</dbReference>
<keyword evidence="4 13" id="KW-0001">2Fe-2S</keyword>
<dbReference type="Pfam" id="PF01568">
    <property type="entry name" value="Molydop_binding"/>
    <property type="match status" value="1"/>
</dbReference>
<dbReference type="InterPro" id="IPR054351">
    <property type="entry name" value="NADH_UbQ_OxRdtase_ferredoxin"/>
</dbReference>
<dbReference type="SMART" id="SM00929">
    <property type="entry name" value="NADH-G_4Fe-4S_3"/>
    <property type="match status" value="1"/>
</dbReference>
<keyword evidence="7 13" id="KW-1278">Translocase</keyword>
<sequence length="790" mass="83918">MSAQPVTPNTPPDMVNVEVDGRPMQVKKGSMIIHATDAAKIPVPRFCYHEKLPIAANCRMCLVDVEKAPKPVPACATPVMEGMKIWTQTARALNSQRNVMEFLLINHPLDCPICDQGGECELQDVAMGYGRSVSRFAERKRVVADEDIGPLVATEMTRCIHCTRCVRFMSEIAGTYELGGIGRGENTEIGTYIGKSIESELGGNIIDVCPVGALTNKVFRFRARPWELIARDAIADHDALGSNQFVHLRRGEVLRVVPRANEAINESWLSDRDRYSHQGLLAADRVTAPMLRDTDGVLREASWEQALEGAAKLLKQAKSSSAAALVGSATSNEEGYLVGKVLRALGIEQIDHRLRVIDSRLQAGTASLPRFQMPLAEIERAGAILIVGSNPRLDQPLLGHRIRKAWKHGAKVFAINPIAFEFHFDCADQWVSEPSRQVASLAALAKAAVEAGAAAPTALQNVLQGAIADDRARAAIAALQAASSKLVLVGDTAHQHADASVLRALARFIAQATGAACNEVPAGANAAGLNALNVLPTSGKAVGEALRANPETLILYRAELPYDVADMAAAQNALLAAKSVIAFAAYANDALKARANVILPIGLTPEIDASLVNVDATVQRQSASAKLPGQSRPGWRVLRALAGNLELPGFTYNDFAEVHADVAKVLAAASSDTPAESTTLAAQSETGDGLRLVATVAPYSVDATVRRSPALQSTPIAASATVAVHPADAKRLQIQDARTVKVKSGQGEAELALLVTERVPVGAAWIESAQDASLKLGVMGSPLTVTRSEA</sequence>
<accession>A0A2P1PR51</accession>
<dbReference type="InterPro" id="IPR006656">
    <property type="entry name" value="Mopterin_OxRdtase"/>
</dbReference>
<dbReference type="OrthoDB" id="9810782at2"/>
<evidence type="ECO:0000256" key="1">
    <source>
        <dbReference type="ARBA" id="ARBA00001966"/>
    </source>
</evidence>
<dbReference type="GO" id="GO:0051539">
    <property type="term" value="F:4 iron, 4 sulfur cluster binding"/>
    <property type="evidence" value="ECO:0007669"/>
    <property type="project" value="UniProtKB-KW"/>
</dbReference>
<comment type="catalytic activity">
    <reaction evidence="12 13">
        <text>a quinone + NADH + 5 H(+)(in) = a quinol + NAD(+) + 4 H(+)(out)</text>
        <dbReference type="Rhea" id="RHEA:57888"/>
        <dbReference type="ChEBI" id="CHEBI:15378"/>
        <dbReference type="ChEBI" id="CHEBI:24646"/>
        <dbReference type="ChEBI" id="CHEBI:57540"/>
        <dbReference type="ChEBI" id="CHEBI:57945"/>
        <dbReference type="ChEBI" id="CHEBI:132124"/>
    </reaction>
</comment>
<feature type="domain" description="4Fe-4S His(Cys)3-ligated-type" evidence="15">
    <location>
        <begin position="91"/>
        <end position="130"/>
    </location>
</feature>
<keyword evidence="10 13" id="KW-0520">NAD</keyword>
<dbReference type="Pfam" id="PF10588">
    <property type="entry name" value="NADH-G_4Fe-4S_3"/>
    <property type="match status" value="1"/>
</dbReference>
<evidence type="ECO:0000256" key="5">
    <source>
        <dbReference type="ARBA" id="ARBA00022719"/>
    </source>
</evidence>
<evidence type="ECO:0000256" key="6">
    <source>
        <dbReference type="ARBA" id="ARBA00022723"/>
    </source>
</evidence>
<dbReference type="SUPFAM" id="SSF54862">
    <property type="entry name" value="4Fe-4S ferredoxins"/>
    <property type="match status" value="1"/>
</dbReference>
<keyword evidence="3 13" id="KW-0004">4Fe-4S</keyword>
<feature type="domain" description="4Fe-4S Mo/W bis-MGD-type" evidence="14">
    <location>
        <begin position="228"/>
        <end position="284"/>
    </location>
</feature>
<dbReference type="InterPro" id="IPR009010">
    <property type="entry name" value="Asp_de-COase-like_dom_sf"/>
</dbReference>
<dbReference type="InterPro" id="IPR036010">
    <property type="entry name" value="2Fe-2S_ferredoxin-like_sf"/>
</dbReference>
<keyword evidence="6 13" id="KW-0479">Metal-binding</keyword>
<keyword evidence="5 13" id="KW-0874">Quinone</keyword>
<evidence type="ECO:0000313" key="17">
    <source>
        <dbReference type="Proteomes" id="UP000241074"/>
    </source>
</evidence>
<reference evidence="16 17" key="2">
    <citation type="submission" date="2018-03" db="EMBL/GenBank/DDBJ databases">
        <authorList>
            <person name="Keele B.F."/>
        </authorList>
    </citation>
    <scope>NUCLEOTIDE SEQUENCE [LARGE SCALE GENOMIC DNA]</scope>
    <source>
        <strain evidence="16 17">D13</strain>
    </source>
</reference>
<gene>
    <name evidence="16" type="ORF">C7S18_08965</name>
</gene>
<dbReference type="Gene3D" id="3.40.50.740">
    <property type="match status" value="2"/>
</dbReference>
<reference evidence="16 17" key="1">
    <citation type="submission" date="2018-03" db="EMBL/GenBank/DDBJ databases">
        <title>Ahniella affigens gen. nov., sp. nov., a gammaproteobacterium isolated from sandy soil near a stream.</title>
        <authorList>
            <person name="Ko Y."/>
            <person name="Kim J.-H."/>
        </authorList>
    </citation>
    <scope>NUCLEOTIDE SEQUENCE [LARGE SCALE GENOMIC DNA]</scope>
    <source>
        <strain evidence="16 17">D13</strain>
    </source>
</reference>
<dbReference type="PANTHER" id="PTHR43105">
    <property type="entry name" value="RESPIRATORY NITRATE REDUCTASE"/>
    <property type="match status" value="1"/>
</dbReference>
<comment type="similarity">
    <text evidence="2 13">Belongs to the complex I 75 kDa subunit family.</text>
</comment>
<dbReference type="GO" id="GO:0016651">
    <property type="term" value="F:oxidoreductase activity, acting on NAD(P)H"/>
    <property type="evidence" value="ECO:0007669"/>
    <property type="project" value="InterPro"/>
</dbReference>
<dbReference type="Pfam" id="PF22117">
    <property type="entry name" value="Fer4_Nqo3"/>
    <property type="match status" value="1"/>
</dbReference>
<evidence type="ECO:0000256" key="9">
    <source>
        <dbReference type="ARBA" id="ARBA00023014"/>
    </source>
</evidence>
<dbReference type="EMBL" id="CP027860">
    <property type="protein sequence ID" value="AVP97314.1"/>
    <property type="molecule type" value="Genomic_DNA"/>
</dbReference>
<comment type="subunit">
    <text evidence="11">Composed of 13 different subunits. Subunits NuoCD, E, F, and G constitute the peripheral sector of the complex.</text>
</comment>
<evidence type="ECO:0000256" key="11">
    <source>
        <dbReference type="ARBA" id="ARBA00026021"/>
    </source>
</evidence>
<dbReference type="InterPro" id="IPR001041">
    <property type="entry name" value="2Fe-2S_ferredoxin-type"/>
</dbReference>
<dbReference type="Proteomes" id="UP000241074">
    <property type="component" value="Chromosome"/>
</dbReference>
<dbReference type="SUPFAM" id="SSF53706">
    <property type="entry name" value="Formate dehydrogenase/DMSO reductase, domains 1-3"/>
    <property type="match status" value="1"/>
</dbReference>
<keyword evidence="8 13" id="KW-0408">Iron</keyword>
<evidence type="ECO:0000256" key="8">
    <source>
        <dbReference type="ARBA" id="ARBA00023004"/>
    </source>
</evidence>
<dbReference type="KEGG" id="xba:C7S18_08965"/>
<dbReference type="PROSITE" id="PS51669">
    <property type="entry name" value="4FE4S_MOW_BIS_MGD"/>
    <property type="match status" value="1"/>
</dbReference>
<dbReference type="GO" id="GO:1990204">
    <property type="term" value="C:oxidoreductase complex"/>
    <property type="evidence" value="ECO:0007669"/>
    <property type="project" value="UniProtKB-ARBA"/>
</dbReference>
<name>A0A2P1PR51_9GAMM</name>
<dbReference type="SUPFAM" id="SSF54292">
    <property type="entry name" value="2Fe-2S ferredoxin-like"/>
    <property type="match status" value="1"/>
</dbReference>
<dbReference type="NCBIfam" id="TIGR01973">
    <property type="entry name" value="NuoG"/>
    <property type="match status" value="1"/>
</dbReference>
<dbReference type="Gene3D" id="3.40.228.10">
    <property type="entry name" value="Dimethylsulfoxide Reductase, domain 2"/>
    <property type="match status" value="1"/>
</dbReference>
<dbReference type="PROSITE" id="PS51839">
    <property type="entry name" value="4FE4S_HC3"/>
    <property type="match status" value="1"/>
</dbReference>
<dbReference type="FunFam" id="3.10.20.740:FF:000001">
    <property type="entry name" value="NADH-quinone oxidoreductase subunit G"/>
    <property type="match status" value="1"/>
</dbReference>
<evidence type="ECO:0000313" key="16">
    <source>
        <dbReference type="EMBL" id="AVP97314.1"/>
    </source>
</evidence>
<dbReference type="InterPro" id="IPR000283">
    <property type="entry name" value="NADH_UbQ_OxRdtase_75kDa_su_CS"/>
</dbReference>
<dbReference type="Pfam" id="PF22151">
    <property type="entry name" value="Fer4_NDSU1"/>
    <property type="match status" value="1"/>
</dbReference>
<dbReference type="Pfam" id="PF00384">
    <property type="entry name" value="Molybdopterin"/>
    <property type="match status" value="1"/>
</dbReference>
<dbReference type="GO" id="GO:0008137">
    <property type="term" value="F:NADH dehydrogenase (ubiquinone) activity"/>
    <property type="evidence" value="ECO:0007669"/>
    <property type="project" value="UniProtKB-UniRule"/>
</dbReference>
<dbReference type="GO" id="GO:0046872">
    <property type="term" value="F:metal ion binding"/>
    <property type="evidence" value="ECO:0007669"/>
    <property type="project" value="UniProtKB-UniRule"/>
</dbReference>
<dbReference type="GO" id="GO:0016020">
    <property type="term" value="C:membrane"/>
    <property type="evidence" value="ECO:0007669"/>
    <property type="project" value="InterPro"/>
</dbReference>
<evidence type="ECO:0000256" key="3">
    <source>
        <dbReference type="ARBA" id="ARBA00022485"/>
    </source>
</evidence>
<dbReference type="GO" id="GO:0042773">
    <property type="term" value="P:ATP synthesis coupled electron transport"/>
    <property type="evidence" value="ECO:0007669"/>
    <property type="project" value="InterPro"/>
</dbReference>
<dbReference type="PROSITE" id="PS00641">
    <property type="entry name" value="COMPLEX1_75K_1"/>
    <property type="match status" value="1"/>
</dbReference>
<dbReference type="PROSITE" id="PS00642">
    <property type="entry name" value="COMPLEX1_75K_2"/>
    <property type="match status" value="1"/>
</dbReference>
<dbReference type="Pfam" id="PF13510">
    <property type="entry name" value="Fer2_4"/>
    <property type="match status" value="1"/>
</dbReference>
<dbReference type="Gene3D" id="3.10.20.740">
    <property type="match status" value="1"/>
</dbReference>
<evidence type="ECO:0000259" key="14">
    <source>
        <dbReference type="PROSITE" id="PS51669"/>
    </source>
</evidence>